<reference evidence="2 3" key="1">
    <citation type="submission" date="2018-01" db="EMBL/GenBank/DDBJ databases">
        <title>Comparison of the Chinese Bamboo Partridge and Red Junglefowl genome sequences highlights the importance of demography in genome evolution.</title>
        <authorList>
            <person name="Tiley G.P."/>
            <person name="Kimball R.T."/>
            <person name="Braun E.L."/>
            <person name="Burleigh J.G."/>
        </authorList>
    </citation>
    <scope>NUCLEOTIDE SEQUENCE [LARGE SCALE GENOMIC DNA]</scope>
    <source>
        <strain evidence="2">RTK389</strain>
        <tissue evidence="2">Blood</tissue>
    </source>
</reference>
<dbReference type="OrthoDB" id="6219513at2759"/>
<keyword evidence="3" id="KW-1185">Reference proteome</keyword>
<evidence type="ECO:0000313" key="3">
    <source>
        <dbReference type="Proteomes" id="UP000237246"/>
    </source>
</evidence>
<sequence length="199" mass="20737">STAETPADTTEGEESAAFPFPPQSLVEGPECPVPEALEVDVGAKGALPSPPATRYSEDPTALPGDESEGVDPEGFATPAAHATMPEYVNQAGERPSPPRHPCAPPSPPDKPKGHQGKNGLIKDTKHPFLGPFGRAVENPEYLAPPGLPVPTAFSQAFDNPYYWNQEPPKAGSPEGGPSSTPAAENPEYLGLAEPEDVAV</sequence>
<organism evidence="2 3">
    <name type="scientific">Bambusicola thoracicus</name>
    <name type="common">Chinese bamboo-partridge</name>
    <name type="synonym">Perdix thoracica</name>
    <dbReference type="NCBI Taxonomy" id="9083"/>
    <lineage>
        <taxon>Eukaryota</taxon>
        <taxon>Metazoa</taxon>
        <taxon>Chordata</taxon>
        <taxon>Craniata</taxon>
        <taxon>Vertebrata</taxon>
        <taxon>Euteleostomi</taxon>
        <taxon>Archelosauria</taxon>
        <taxon>Archosauria</taxon>
        <taxon>Dinosauria</taxon>
        <taxon>Saurischia</taxon>
        <taxon>Theropoda</taxon>
        <taxon>Coelurosauria</taxon>
        <taxon>Aves</taxon>
        <taxon>Neognathae</taxon>
        <taxon>Galloanserae</taxon>
        <taxon>Galliformes</taxon>
        <taxon>Phasianidae</taxon>
        <taxon>Perdicinae</taxon>
        <taxon>Bambusicola</taxon>
    </lineage>
</organism>
<feature type="non-terminal residue" evidence="2">
    <location>
        <position position="1"/>
    </location>
</feature>
<protein>
    <submittedName>
        <fullName evidence="2">Uncharacterized protein</fullName>
    </submittedName>
</protein>
<evidence type="ECO:0000313" key="2">
    <source>
        <dbReference type="EMBL" id="POI20657.1"/>
    </source>
</evidence>
<feature type="region of interest" description="Disordered" evidence="1">
    <location>
        <begin position="1"/>
        <end position="199"/>
    </location>
</feature>
<comment type="caution">
    <text evidence="2">The sequence shown here is derived from an EMBL/GenBank/DDBJ whole genome shotgun (WGS) entry which is preliminary data.</text>
</comment>
<proteinExistence type="predicted"/>
<gene>
    <name evidence="2" type="ORF">CIB84_015595</name>
</gene>
<feature type="compositionally biased region" description="Pro residues" evidence="1">
    <location>
        <begin position="98"/>
        <end position="108"/>
    </location>
</feature>
<evidence type="ECO:0000256" key="1">
    <source>
        <dbReference type="SAM" id="MobiDB-lite"/>
    </source>
</evidence>
<dbReference type="EMBL" id="PPHD01080015">
    <property type="protein sequence ID" value="POI20657.1"/>
    <property type="molecule type" value="Genomic_DNA"/>
</dbReference>
<dbReference type="Proteomes" id="UP000237246">
    <property type="component" value="Unassembled WGS sequence"/>
</dbReference>
<name>A0A2P4S980_BAMTH</name>
<accession>A0A2P4S980</accession>
<dbReference type="AlphaFoldDB" id="A0A2P4S980"/>